<evidence type="ECO:0000256" key="2">
    <source>
        <dbReference type="SAM" id="Phobius"/>
    </source>
</evidence>
<feature type="transmembrane region" description="Helical" evidence="2">
    <location>
        <begin position="261"/>
        <end position="280"/>
    </location>
</feature>
<name>A0AAD7F8N0_9AGAR</name>
<evidence type="ECO:0000313" key="4">
    <source>
        <dbReference type="Proteomes" id="UP001221142"/>
    </source>
</evidence>
<feature type="transmembrane region" description="Helical" evidence="2">
    <location>
        <begin position="232"/>
        <end position="252"/>
    </location>
</feature>
<feature type="region of interest" description="Disordered" evidence="1">
    <location>
        <begin position="361"/>
        <end position="394"/>
    </location>
</feature>
<feature type="transmembrane region" description="Helical" evidence="2">
    <location>
        <begin position="12"/>
        <end position="33"/>
    </location>
</feature>
<keyword evidence="4" id="KW-1185">Reference proteome</keyword>
<evidence type="ECO:0000313" key="3">
    <source>
        <dbReference type="EMBL" id="KAJ7609058.1"/>
    </source>
</evidence>
<evidence type="ECO:0000256" key="1">
    <source>
        <dbReference type="SAM" id="MobiDB-lite"/>
    </source>
</evidence>
<sequence length="414" mass="45965">MRPMQRIKNANLLSIILRGLFFIYLTFGANIIVPSLHGWTLGLSLWIAVFATLCGSATLAFDTRHRFFEPWILIQMFAALIYHPTSLNEAVPTETPTTETSWIEEWKDNNVLALILWLAIIWAWNSTLSAMGFDHRRLELTWLLDIFETLSAFLDRLIVKLRSENEARKAKWSSTVQRGREVPADIEKQGEVTESESGASFNDHFKLAVFGQILLFCSLFSGAAIIRHFLHGPVLFLAGLFLCVAALTPLAASTDLGTTPVWMEPGTLTVMILVMGMPAYLPNGGLLNYLLAPGIVLLMLDLWNPQMSETSREHRRLNFTPWLFEILILVLELCCAAFEACSAFLGLFIFRIEDKTGEVQGRSQVQKGGEVKGGSEERAGANNRKSGNGECPKSTALEMSTVAGVDDAKVAPLV</sequence>
<proteinExistence type="predicted"/>
<keyword evidence="2" id="KW-0472">Membrane</keyword>
<feature type="transmembrane region" description="Helical" evidence="2">
    <location>
        <begin position="323"/>
        <end position="350"/>
    </location>
</feature>
<comment type="caution">
    <text evidence="3">The sequence shown here is derived from an EMBL/GenBank/DDBJ whole genome shotgun (WGS) entry which is preliminary data.</text>
</comment>
<organism evidence="3 4">
    <name type="scientific">Roridomyces roridus</name>
    <dbReference type="NCBI Taxonomy" id="1738132"/>
    <lineage>
        <taxon>Eukaryota</taxon>
        <taxon>Fungi</taxon>
        <taxon>Dikarya</taxon>
        <taxon>Basidiomycota</taxon>
        <taxon>Agaricomycotina</taxon>
        <taxon>Agaricomycetes</taxon>
        <taxon>Agaricomycetidae</taxon>
        <taxon>Agaricales</taxon>
        <taxon>Marasmiineae</taxon>
        <taxon>Mycenaceae</taxon>
        <taxon>Roridomyces</taxon>
    </lineage>
</organism>
<dbReference type="Proteomes" id="UP001221142">
    <property type="component" value="Unassembled WGS sequence"/>
</dbReference>
<dbReference type="EMBL" id="JARKIF010000042">
    <property type="protein sequence ID" value="KAJ7609058.1"/>
    <property type="molecule type" value="Genomic_DNA"/>
</dbReference>
<feature type="transmembrane region" description="Helical" evidence="2">
    <location>
        <begin position="39"/>
        <end position="61"/>
    </location>
</feature>
<keyword evidence="2" id="KW-0812">Transmembrane</keyword>
<feature type="transmembrane region" description="Helical" evidence="2">
    <location>
        <begin position="286"/>
        <end position="303"/>
    </location>
</feature>
<feature type="compositionally biased region" description="Basic and acidic residues" evidence="1">
    <location>
        <begin position="369"/>
        <end position="379"/>
    </location>
</feature>
<protein>
    <submittedName>
        <fullName evidence="3">Uncharacterized protein</fullName>
    </submittedName>
</protein>
<feature type="transmembrane region" description="Helical" evidence="2">
    <location>
        <begin position="207"/>
        <end position="226"/>
    </location>
</feature>
<feature type="transmembrane region" description="Helical" evidence="2">
    <location>
        <begin position="111"/>
        <end position="133"/>
    </location>
</feature>
<keyword evidence="2" id="KW-1133">Transmembrane helix</keyword>
<gene>
    <name evidence="3" type="ORF">FB45DRAFT_1039215</name>
</gene>
<accession>A0AAD7F8N0</accession>
<dbReference type="AlphaFoldDB" id="A0AAD7F8N0"/>
<reference evidence="3" key="1">
    <citation type="submission" date="2023-03" db="EMBL/GenBank/DDBJ databases">
        <title>Massive genome expansion in bonnet fungi (Mycena s.s.) driven by repeated elements and novel gene families across ecological guilds.</title>
        <authorList>
            <consortium name="Lawrence Berkeley National Laboratory"/>
            <person name="Harder C.B."/>
            <person name="Miyauchi S."/>
            <person name="Viragh M."/>
            <person name="Kuo A."/>
            <person name="Thoen E."/>
            <person name="Andreopoulos B."/>
            <person name="Lu D."/>
            <person name="Skrede I."/>
            <person name="Drula E."/>
            <person name="Henrissat B."/>
            <person name="Morin E."/>
            <person name="Kohler A."/>
            <person name="Barry K."/>
            <person name="LaButti K."/>
            <person name="Morin E."/>
            <person name="Salamov A."/>
            <person name="Lipzen A."/>
            <person name="Mereny Z."/>
            <person name="Hegedus B."/>
            <person name="Baldrian P."/>
            <person name="Stursova M."/>
            <person name="Weitz H."/>
            <person name="Taylor A."/>
            <person name="Grigoriev I.V."/>
            <person name="Nagy L.G."/>
            <person name="Martin F."/>
            <person name="Kauserud H."/>
        </authorList>
    </citation>
    <scope>NUCLEOTIDE SEQUENCE</scope>
    <source>
        <strain evidence="3">9284</strain>
    </source>
</reference>